<reference evidence="2" key="1">
    <citation type="submission" date="2021-08" db="EMBL/GenBank/DDBJ databases">
        <authorList>
            <person name="Sakaguchi M."/>
            <person name="Kikuchi T."/>
            <person name="Urbanczyk H."/>
        </authorList>
    </citation>
    <scope>NUCLEOTIDE SEQUENCE</scope>
    <source>
        <strain evidence="2">020920N</strain>
    </source>
</reference>
<keyword evidence="1" id="KW-0812">Transmembrane</keyword>
<sequence length="122" mass="13874">MQPSRFLHAGVVGIYALSTMTLFVASAFPLEAKALLLCFLIRELVSLSFISQSNSELFLNIDGTCRLNGKTFDVQRVSFFSRHLIILDLTSQFEKHRLALAFDAFQEDTFRHLSRVCLVLKM</sequence>
<gene>
    <name evidence="2" type="ORF">K6Q96_02455</name>
</gene>
<dbReference type="InterPro" id="IPR009883">
    <property type="entry name" value="YgfX"/>
</dbReference>
<keyword evidence="1" id="KW-0472">Membrane</keyword>
<organism evidence="2 3">
    <name type="scientific">Grimontia kaedaensis</name>
    <dbReference type="NCBI Taxonomy" id="2872157"/>
    <lineage>
        <taxon>Bacteria</taxon>
        <taxon>Pseudomonadati</taxon>
        <taxon>Pseudomonadota</taxon>
        <taxon>Gammaproteobacteria</taxon>
        <taxon>Vibrionales</taxon>
        <taxon>Vibrionaceae</taxon>
        <taxon>Grimontia</taxon>
    </lineage>
</organism>
<dbReference type="EMBL" id="CP082275">
    <property type="protein sequence ID" value="USH04052.1"/>
    <property type="molecule type" value="Genomic_DNA"/>
</dbReference>
<evidence type="ECO:0000256" key="1">
    <source>
        <dbReference type="SAM" id="Phobius"/>
    </source>
</evidence>
<proteinExistence type="predicted"/>
<dbReference type="Pfam" id="PF07254">
    <property type="entry name" value="Cpta_toxin"/>
    <property type="match status" value="1"/>
</dbReference>
<feature type="transmembrane region" description="Helical" evidence="1">
    <location>
        <begin position="7"/>
        <end position="28"/>
    </location>
</feature>
<keyword evidence="1" id="KW-1133">Transmembrane helix</keyword>
<evidence type="ECO:0000313" key="3">
    <source>
        <dbReference type="Proteomes" id="UP001056255"/>
    </source>
</evidence>
<accession>A0ABY4WYJ8</accession>
<keyword evidence="3" id="KW-1185">Reference proteome</keyword>
<name>A0ABY4WYJ8_9GAMM</name>
<evidence type="ECO:0000313" key="2">
    <source>
        <dbReference type="EMBL" id="USH04052.1"/>
    </source>
</evidence>
<protein>
    <recommendedName>
        <fullName evidence="4">Secreted protein</fullName>
    </recommendedName>
</protein>
<evidence type="ECO:0008006" key="4">
    <source>
        <dbReference type="Google" id="ProtNLM"/>
    </source>
</evidence>
<dbReference type="Proteomes" id="UP001056255">
    <property type="component" value="Chromosome I"/>
</dbReference>